<gene>
    <name evidence="2" type="ORF">SCHPADRAFT_903475</name>
</gene>
<evidence type="ECO:0000256" key="1">
    <source>
        <dbReference type="SAM" id="MobiDB-lite"/>
    </source>
</evidence>
<evidence type="ECO:0000313" key="3">
    <source>
        <dbReference type="Proteomes" id="UP000053477"/>
    </source>
</evidence>
<proteinExistence type="predicted"/>
<feature type="region of interest" description="Disordered" evidence="1">
    <location>
        <begin position="30"/>
        <end position="66"/>
    </location>
</feature>
<feature type="compositionally biased region" description="Pro residues" evidence="1">
    <location>
        <begin position="197"/>
        <end position="206"/>
    </location>
</feature>
<dbReference type="OrthoDB" id="3242721at2759"/>
<name>A0A0H2RXF8_9AGAM</name>
<evidence type="ECO:0000313" key="2">
    <source>
        <dbReference type="EMBL" id="KLO14163.1"/>
    </source>
</evidence>
<accession>A0A0H2RXF8</accession>
<protein>
    <submittedName>
        <fullName evidence="2">Uncharacterized protein</fullName>
    </submittedName>
</protein>
<dbReference type="InParanoid" id="A0A0H2RXF8"/>
<keyword evidence="3" id="KW-1185">Reference proteome</keyword>
<sequence>MSDNVVLVAPRPRRVGPFVSSQRQIAHIVSPPLEAVPRKANTVEEDPSEKDSAPSSGRNTASPRINLSPDALEEFLSILRPSLFTPSSPGIRRFGSGPTAFPYDRSQPFKPRDASQNKRASISSVEGDFPAIESSPSPGFDHLSPEADQFSAKAWRMPGLLESPVSRTHTRNPFYRHPSYETSLQGVVATHLSPTLLPLPPSPPQTPSHEEIKV</sequence>
<organism evidence="2 3">
    <name type="scientific">Schizopora paradoxa</name>
    <dbReference type="NCBI Taxonomy" id="27342"/>
    <lineage>
        <taxon>Eukaryota</taxon>
        <taxon>Fungi</taxon>
        <taxon>Dikarya</taxon>
        <taxon>Basidiomycota</taxon>
        <taxon>Agaricomycotina</taxon>
        <taxon>Agaricomycetes</taxon>
        <taxon>Hymenochaetales</taxon>
        <taxon>Schizoporaceae</taxon>
        <taxon>Schizopora</taxon>
    </lineage>
</organism>
<feature type="region of interest" description="Disordered" evidence="1">
    <location>
        <begin position="193"/>
        <end position="214"/>
    </location>
</feature>
<dbReference type="Proteomes" id="UP000053477">
    <property type="component" value="Unassembled WGS sequence"/>
</dbReference>
<feature type="compositionally biased region" description="Polar residues" evidence="1">
    <location>
        <begin position="53"/>
        <end position="65"/>
    </location>
</feature>
<dbReference type="AlphaFoldDB" id="A0A0H2RXF8"/>
<dbReference type="EMBL" id="KQ085947">
    <property type="protein sequence ID" value="KLO14163.1"/>
    <property type="molecule type" value="Genomic_DNA"/>
</dbReference>
<reference evidence="2 3" key="1">
    <citation type="submission" date="2015-04" db="EMBL/GenBank/DDBJ databases">
        <title>Complete genome sequence of Schizopora paradoxa KUC8140, a cosmopolitan wood degrader in East Asia.</title>
        <authorList>
            <consortium name="DOE Joint Genome Institute"/>
            <person name="Min B."/>
            <person name="Park H."/>
            <person name="Jang Y."/>
            <person name="Kim J.-J."/>
            <person name="Kim K.H."/>
            <person name="Pangilinan J."/>
            <person name="Lipzen A."/>
            <person name="Riley R."/>
            <person name="Grigoriev I.V."/>
            <person name="Spatafora J.W."/>
            <person name="Choi I.-G."/>
        </authorList>
    </citation>
    <scope>NUCLEOTIDE SEQUENCE [LARGE SCALE GENOMIC DNA]</scope>
    <source>
        <strain evidence="2 3">KUC8140</strain>
    </source>
</reference>
<feature type="region of interest" description="Disordered" evidence="1">
    <location>
        <begin position="87"/>
        <end position="146"/>
    </location>
</feature>